<keyword evidence="4" id="KW-1185">Reference proteome</keyword>
<feature type="compositionally biased region" description="Basic and acidic residues" evidence="1">
    <location>
        <begin position="277"/>
        <end position="305"/>
    </location>
</feature>
<reference evidence="4" key="1">
    <citation type="journal article" date="2019" name="Int. J. Syst. Evol. Microbiol.">
        <title>The Global Catalogue of Microorganisms (GCM) 10K type strain sequencing project: providing services to taxonomists for standard genome sequencing and annotation.</title>
        <authorList>
            <consortium name="The Broad Institute Genomics Platform"/>
            <consortium name="The Broad Institute Genome Sequencing Center for Infectious Disease"/>
            <person name="Wu L."/>
            <person name="Ma J."/>
        </authorList>
    </citation>
    <scope>NUCLEOTIDE SEQUENCE [LARGE SCALE GENOMIC DNA]</scope>
    <source>
        <strain evidence="4">CCUG 43111</strain>
    </source>
</reference>
<name>A0ABW0MVL4_9BURK</name>
<keyword evidence="2" id="KW-0732">Signal</keyword>
<feature type="region of interest" description="Disordered" evidence="1">
    <location>
        <begin position="173"/>
        <end position="195"/>
    </location>
</feature>
<dbReference type="RefSeq" id="WP_379760945.1">
    <property type="nucleotide sequence ID" value="NZ_JBHSMR010000014.1"/>
</dbReference>
<evidence type="ECO:0000313" key="3">
    <source>
        <dbReference type="EMBL" id="MFC5480951.1"/>
    </source>
</evidence>
<dbReference type="EMBL" id="JBHSMR010000014">
    <property type="protein sequence ID" value="MFC5480951.1"/>
    <property type="molecule type" value="Genomic_DNA"/>
</dbReference>
<feature type="signal peptide" evidence="2">
    <location>
        <begin position="1"/>
        <end position="18"/>
    </location>
</feature>
<feature type="region of interest" description="Disordered" evidence="1">
    <location>
        <begin position="229"/>
        <end position="258"/>
    </location>
</feature>
<evidence type="ECO:0000313" key="4">
    <source>
        <dbReference type="Proteomes" id="UP001596101"/>
    </source>
</evidence>
<protein>
    <recommendedName>
        <fullName evidence="5">Lipoprotein</fullName>
    </recommendedName>
</protein>
<evidence type="ECO:0000256" key="1">
    <source>
        <dbReference type="SAM" id="MobiDB-lite"/>
    </source>
</evidence>
<feature type="region of interest" description="Disordered" evidence="1">
    <location>
        <begin position="272"/>
        <end position="349"/>
    </location>
</feature>
<sequence length="388" mass="42589">MLKKLSLLAMACLLSACAAIEPAPAPVAPNWQAGSADFGFLNKLVNKKYILRTMSWTPTREDNGLTYVFDGFKLRNTAQPGVLQVMAKPPGCRTASAVMQGANKLVINCETWDDNQRLTYTPNTAGGFDRLFESKSTAGLNFLQDYEYVNEWQTKPYSEAALRQEMQAAAWHEQRMAEEARQRREDERASSEATARAFGNAMATLSGAANQVAQQQAAQAAQIRAQAEARRESQAQAQRDAAARQYQQAQENARQATQRQYDIARQYEQQQAAQAQRKAEAEAQRKAEAQARQDAANRQRQEASRKQAALTVAQTGSGNKTASQVNSIPSKPATSASAPPPLPTQNGKDLNCNTERQCWGECLKGPKDGVYACQKACTARSTCKVSLQ</sequence>
<dbReference type="Proteomes" id="UP001596101">
    <property type="component" value="Unassembled WGS sequence"/>
</dbReference>
<comment type="caution">
    <text evidence="3">The sequence shown here is derived from an EMBL/GenBank/DDBJ whole genome shotgun (WGS) entry which is preliminary data.</text>
</comment>
<organism evidence="3 4">
    <name type="scientific">Massilia suwonensis</name>
    <dbReference type="NCBI Taxonomy" id="648895"/>
    <lineage>
        <taxon>Bacteria</taxon>
        <taxon>Pseudomonadati</taxon>
        <taxon>Pseudomonadota</taxon>
        <taxon>Betaproteobacteria</taxon>
        <taxon>Burkholderiales</taxon>
        <taxon>Oxalobacteraceae</taxon>
        <taxon>Telluria group</taxon>
        <taxon>Massilia</taxon>
    </lineage>
</organism>
<dbReference type="PROSITE" id="PS51257">
    <property type="entry name" value="PROKAR_LIPOPROTEIN"/>
    <property type="match status" value="1"/>
</dbReference>
<feature type="chain" id="PRO_5047107439" description="Lipoprotein" evidence="2">
    <location>
        <begin position="19"/>
        <end position="388"/>
    </location>
</feature>
<evidence type="ECO:0000256" key="2">
    <source>
        <dbReference type="SAM" id="SignalP"/>
    </source>
</evidence>
<feature type="compositionally biased region" description="Low complexity" evidence="1">
    <location>
        <begin position="234"/>
        <end position="256"/>
    </location>
</feature>
<feature type="compositionally biased region" description="Basic and acidic residues" evidence="1">
    <location>
        <begin position="173"/>
        <end position="190"/>
    </location>
</feature>
<evidence type="ECO:0008006" key="5">
    <source>
        <dbReference type="Google" id="ProtNLM"/>
    </source>
</evidence>
<accession>A0ABW0MVL4</accession>
<gene>
    <name evidence="3" type="ORF">ACFPQ5_22330</name>
</gene>
<proteinExistence type="predicted"/>
<feature type="compositionally biased region" description="Polar residues" evidence="1">
    <location>
        <begin position="312"/>
        <end position="328"/>
    </location>
</feature>